<dbReference type="PANTHER" id="PTHR21058">
    <property type="entry name" value="6,7-DIMETHYL-8-RIBITYLLUMAZINE SYNTHASE DMRL SYNTHASE LUMAZINE SYNTHASE"/>
    <property type="match status" value="1"/>
</dbReference>
<dbReference type="PANTHER" id="PTHR21058:SF0">
    <property type="entry name" value="6,7-DIMETHYL-8-RIBITYLLUMAZINE SYNTHASE"/>
    <property type="match status" value="1"/>
</dbReference>
<dbReference type="EMBL" id="DS027052">
    <property type="protein sequence ID" value="EAW11123.1"/>
    <property type="molecule type" value="Genomic_DNA"/>
</dbReference>
<keyword evidence="4 7" id="KW-0686">Riboflavin biosynthesis</keyword>
<organism evidence="8 9">
    <name type="scientific">Aspergillus clavatus (strain ATCC 1007 / CBS 513.65 / DSM 816 / NCTC 3887 / NRRL 1 / QM 1276 / 107)</name>
    <dbReference type="NCBI Taxonomy" id="344612"/>
    <lineage>
        <taxon>Eukaryota</taxon>
        <taxon>Fungi</taxon>
        <taxon>Dikarya</taxon>
        <taxon>Ascomycota</taxon>
        <taxon>Pezizomycotina</taxon>
        <taxon>Eurotiomycetes</taxon>
        <taxon>Eurotiomycetidae</taxon>
        <taxon>Eurotiales</taxon>
        <taxon>Aspergillaceae</taxon>
        <taxon>Aspergillus</taxon>
        <taxon>Aspergillus subgen. Fumigati</taxon>
    </lineage>
</organism>
<dbReference type="NCBIfam" id="TIGR00114">
    <property type="entry name" value="lumazine-synth"/>
    <property type="match status" value="1"/>
</dbReference>
<dbReference type="EC" id="2.5.1.78" evidence="3 7"/>
<dbReference type="CDD" id="cd09209">
    <property type="entry name" value="Lumazine_synthase-I"/>
    <property type="match status" value="1"/>
</dbReference>
<dbReference type="UniPathway" id="UPA00275">
    <property type="reaction ID" value="UER00404"/>
</dbReference>
<evidence type="ECO:0000256" key="4">
    <source>
        <dbReference type="ARBA" id="ARBA00022619"/>
    </source>
</evidence>
<dbReference type="Pfam" id="PF00885">
    <property type="entry name" value="DMRL_synthase"/>
    <property type="match status" value="2"/>
</dbReference>
<dbReference type="eggNOG" id="KOG3243">
    <property type="taxonomic scope" value="Eukaryota"/>
</dbReference>
<comment type="pathway">
    <text evidence="1 7">Cofactor biosynthesis; riboflavin biosynthesis; riboflavin from 2-hydroxy-3-oxobutyl phosphate and 5-amino-6-(D-ribitylamino)uracil: step 1/2.</text>
</comment>
<dbReference type="KEGG" id="act:ACLA_088120"/>
<dbReference type="RefSeq" id="XP_001272549.1">
    <property type="nucleotide sequence ID" value="XM_001272548.1"/>
</dbReference>
<dbReference type="GO" id="GO:0009349">
    <property type="term" value="C:riboflavin synthase complex"/>
    <property type="evidence" value="ECO:0007669"/>
    <property type="project" value="UniProtKB-UniRule"/>
</dbReference>
<evidence type="ECO:0000256" key="6">
    <source>
        <dbReference type="ARBA" id="ARBA00048785"/>
    </source>
</evidence>
<protein>
    <recommendedName>
        <fullName evidence="3 7">6,7-dimethyl-8-ribityllumazine synthase</fullName>
        <shortName evidence="7">DMRL synthase</shortName>
        <ecNumber evidence="3 7">2.5.1.78</ecNumber>
    </recommendedName>
</protein>
<dbReference type="InterPro" id="IPR036467">
    <property type="entry name" value="LS/RS_sf"/>
</dbReference>
<comment type="similarity">
    <text evidence="2 7">Belongs to the DMRL synthase family.</text>
</comment>
<dbReference type="STRING" id="344612.A1CE24"/>
<dbReference type="FunFam" id="3.40.50.960:FF:000005">
    <property type="entry name" value="6,7-dimethyl-8-ribityllumazine synthase"/>
    <property type="match status" value="1"/>
</dbReference>
<dbReference type="Proteomes" id="UP000006701">
    <property type="component" value="Unassembled WGS sequence"/>
</dbReference>
<evidence type="ECO:0000313" key="9">
    <source>
        <dbReference type="Proteomes" id="UP000006701"/>
    </source>
</evidence>
<evidence type="ECO:0000313" key="8">
    <source>
        <dbReference type="EMBL" id="EAW11123.1"/>
    </source>
</evidence>
<gene>
    <name evidence="8" type="ORF">ACLA_088120</name>
</gene>
<dbReference type="HAMAP" id="MF_00178">
    <property type="entry name" value="Lumazine_synth"/>
    <property type="match status" value="1"/>
</dbReference>
<dbReference type="OMA" id="CQGVTQG"/>
<keyword evidence="5 7" id="KW-0808">Transferase</keyword>
<dbReference type="SUPFAM" id="SSF52121">
    <property type="entry name" value="Lumazine synthase"/>
    <property type="match status" value="1"/>
</dbReference>
<dbReference type="GO" id="GO:0000906">
    <property type="term" value="F:6,7-dimethyl-8-ribityllumazine synthase activity"/>
    <property type="evidence" value="ECO:0007669"/>
    <property type="project" value="UniProtKB-EC"/>
</dbReference>
<dbReference type="HOGENOM" id="CLU_089358_2_0_1"/>
<sequence length="227" mass="23950">MTSLKGPGASQISDGERFICSLLDCLHAYLFPEGSGLRIAIVHARWNMGIIGPLLEGAKKSLLAAGVLEENITLETVPGSYELPFAAQRIYAASQLQAAKGSSSAAGISATDLLSSSTADLSKTTPQSPIADAPRPFDAIIAIGVLIKGETMHFEYIADAVSHGLMRVQLDTGVPVIFGVLTVLTEEQGLERAGLGKKGMHNHGEDWGSAAVELGIKRRDWAEGKVI</sequence>
<dbReference type="GO" id="GO:0009231">
    <property type="term" value="P:riboflavin biosynthetic process"/>
    <property type="evidence" value="ECO:0007669"/>
    <property type="project" value="UniProtKB-UniPathway"/>
</dbReference>
<evidence type="ECO:0000256" key="3">
    <source>
        <dbReference type="ARBA" id="ARBA00012664"/>
    </source>
</evidence>
<comment type="catalytic activity">
    <reaction evidence="6 7">
        <text>(2S)-2-hydroxy-3-oxobutyl phosphate + 5-amino-6-(D-ribitylamino)uracil = 6,7-dimethyl-8-(1-D-ribityl)lumazine + phosphate + 2 H2O + H(+)</text>
        <dbReference type="Rhea" id="RHEA:26152"/>
        <dbReference type="ChEBI" id="CHEBI:15377"/>
        <dbReference type="ChEBI" id="CHEBI:15378"/>
        <dbReference type="ChEBI" id="CHEBI:15934"/>
        <dbReference type="ChEBI" id="CHEBI:43474"/>
        <dbReference type="ChEBI" id="CHEBI:58201"/>
        <dbReference type="ChEBI" id="CHEBI:58830"/>
        <dbReference type="EC" id="2.5.1.78"/>
    </reaction>
</comment>
<dbReference type="InterPro" id="IPR034964">
    <property type="entry name" value="LS"/>
</dbReference>
<accession>A1CE24</accession>
<dbReference type="VEuPathDB" id="FungiDB:ACLA_088120"/>
<name>A1CE24_ASPCL</name>
<reference evidence="8 9" key="1">
    <citation type="journal article" date="2008" name="PLoS Genet.">
        <title>Genomic islands in the pathogenic filamentous fungus Aspergillus fumigatus.</title>
        <authorList>
            <person name="Fedorova N.D."/>
            <person name="Khaldi N."/>
            <person name="Joardar V.S."/>
            <person name="Maiti R."/>
            <person name="Amedeo P."/>
            <person name="Anderson M.J."/>
            <person name="Crabtree J."/>
            <person name="Silva J.C."/>
            <person name="Badger J.H."/>
            <person name="Albarraq A."/>
            <person name="Angiuoli S."/>
            <person name="Bussey H."/>
            <person name="Bowyer P."/>
            <person name="Cotty P.J."/>
            <person name="Dyer P.S."/>
            <person name="Egan A."/>
            <person name="Galens K."/>
            <person name="Fraser-Liggett C.M."/>
            <person name="Haas B.J."/>
            <person name="Inman J.M."/>
            <person name="Kent R."/>
            <person name="Lemieux S."/>
            <person name="Malavazi I."/>
            <person name="Orvis J."/>
            <person name="Roemer T."/>
            <person name="Ronning C.M."/>
            <person name="Sundaram J.P."/>
            <person name="Sutton G."/>
            <person name="Turner G."/>
            <person name="Venter J.C."/>
            <person name="White O.R."/>
            <person name="Whitty B.R."/>
            <person name="Youngman P."/>
            <person name="Wolfe K.H."/>
            <person name="Goldman G.H."/>
            <person name="Wortman J.R."/>
            <person name="Jiang B."/>
            <person name="Denning D.W."/>
            <person name="Nierman W.C."/>
        </authorList>
    </citation>
    <scope>NUCLEOTIDE SEQUENCE [LARGE SCALE GENOMIC DNA]</scope>
    <source>
        <strain evidence="9">ATCC 1007 / CBS 513.65 / DSM 816 / NCTC 3887 / NRRL 1</strain>
    </source>
</reference>
<evidence type="ECO:0000256" key="2">
    <source>
        <dbReference type="ARBA" id="ARBA00007424"/>
    </source>
</evidence>
<keyword evidence="9" id="KW-1185">Reference proteome</keyword>
<evidence type="ECO:0000256" key="5">
    <source>
        <dbReference type="ARBA" id="ARBA00022679"/>
    </source>
</evidence>
<evidence type="ECO:0000256" key="1">
    <source>
        <dbReference type="ARBA" id="ARBA00004917"/>
    </source>
</evidence>
<proteinExistence type="inferred from homology"/>
<dbReference type="AlphaFoldDB" id="A1CE24"/>
<dbReference type="Gene3D" id="3.40.50.960">
    <property type="entry name" value="Lumazine/riboflavin synthase"/>
    <property type="match status" value="1"/>
</dbReference>
<evidence type="ECO:0000256" key="7">
    <source>
        <dbReference type="RuleBase" id="RU003795"/>
    </source>
</evidence>
<comment type="function">
    <text evidence="7">Catalyzes the formation of 6,7-dimethyl-8-ribityllumazine by condensation of 5-amino-6-(D-ribitylamino)uracil with 3,4-dihydroxy-2-butanone 4-phosphate. This is the penultimate step in the biosynthesis of riboflavin.</text>
</comment>
<dbReference type="GO" id="GO:0005758">
    <property type="term" value="C:mitochondrial intermembrane space"/>
    <property type="evidence" value="ECO:0007669"/>
    <property type="project" value="TreeGrafter"/>
</dbReference>
<dbReference type="OrthoDB" id="2965at2759"/>
<dbReference type="GeneID" id="4704946"/>
<dbReference type="InterPro" id="IPR002180">
    <property type="entry name" value="LS/RS"/>
</dbReference>